<keyword evidence="1" id="KW-1133">Transmembrane helix</keyword>
<organism evidence="2 3">
    <name type="scientific">Protopolystoma xenopodis</name>
    <dbReference type="NCBI Taxonomy" id="117903"/>
    <lineage>
        <taxon>Eukaryota</taxon>
        <taxon>Metazoa</taxon>
        <taxon>Spiralia</taxon>
        <taxon>Lophotrochozoa</taxon>
        <taxon>Platyhelminthes</taxon>
        <taxon>Monogenea</taxon>
        <taxon>Polyopisthocotylea</taxon>
        <taxon>Polystomatidea</taxon>
        <taxon>Polystomatidae</taxon>
        <taxon>Protopolystoma</taxon>
    </lineage>
</organism>
<evidence type="ECO:0000256" key="1">
    <source>
        <dbReference type="SAM" id="Phobius"/>
    </source>
</evidence>
<accession>A0A448WVZ0</accession>
<sequence length="129" mass="14797">MENPVKSVATLEFGICFYLSWVAAGLGLVCAILPNMVRPTFRFASKVEHDQMPLHMLYHPQEMNHSGAQLSRLGRRRNSSLESTFPREHQYSHQLNYDNPVFQLGQTHPSNELDALHNFARGHPPYQHT</sequence>
<name>A0A448WVZ0_9PLAT</name>
<keyword evidence="3" id="KW-1185">Reference proteome</keyword>
<dbReference type="EMBL" id="CAAALY010051495">
    <property type="protein sequence ID" value="VEL21471.1"/>
    <property type="molecule type" value="Genomic_DNA"/>
</dbReference>
<dbReference type="Proteomes" id="UP000784294">
    <property type="component" value="Unassembled WGS sequence"/>
</dbReference>
<feature type="transmembrane region" description="Helical" evidence="1">
    <location>
        <begin position="12"/>
        <end position="33"/>
    </location>
</feature>
<proteinExistence type="predicted"/>
<gene>
    <name evidence="2" type="ORF">PXEA_LOCUS14911</name>
</gene>
<keyword evidence="1" id="KW-0472">Membrane</keyword>
<evidence type="ECO:0000313" key="3">
    <source>
        <dbReference type="Proteomes" id="UP000784294"/>
    </source>
</evidence>
<dbReference type="AlphaFoldDB" id="A0A448WVZ0"/>
<protein>
    <submittedName>
        <fullName evidence="2">Uncharacterized protein</fullName>
    </submittedName>
</protein>
<keyword evidence="1" id="KW-0812">Transmembrane</keyword>
<evidence type="ECO:0000313" key="2">
    <source>
        <dbReference type="EMBL" id="VEL21471.1"/>
    </source>
</evidence>
<comment type="caution">
    <text evidence="2">The sequence shown here is derived from an EMBL/GenBank/DDBJ whole genome shotgun (WGS) entry which is preliminary data.</text>
</comment>
<reference evidence="2" key="1">
    <citation type="submission" date="2018-11" db="EMBL/GenBank/DDBJ databases">
        <authorList>
            <consortium name="Pathogen Informatics"/>
        </authorList>
    </citation>
    <scope>NUCLEOTIDE SEQUENCE</scope>
</reference>